<organism evidence="2">
    <name type="scientific">marine sediment metagenome</name>
    <dbReference type="NCBI Taxonomy" id="412755"/>
    <lineage>
        <taxon>unclassified sequences</taxon>
        <taxon>metagenomes</taxon>
        <taxon>ecological metagenomes</taxon>
    </lineage>
</organism>
<proteinExistence type="predicted"/>
<name>X0Y5Y6_9ZZZZ</name>
<protein>
    <submittedName>
        <fullName evidence="2">Uncharacterized protein</fullName>
    </submittedName>
</protein>
<evidence type="ECO:0000313" key="2">
    <source>
        <dbReference type="EMBL" id="GAG32281.1"/>
    </source>
</evidence>
<reference evidence="2" key="1">
    <citation type="journal article" date="2014" name="Front. Microbiol.">
        <title>High frequency of phylogenetically diverse reductive dehalogenase-homologous genes in deep subseafloor sedimentary metagenomes.</title>
        <authorList>
            <person name="Kawai M."/>
            <person name="Futagami T."/>
            <person name="Toyoda A."/>
            <person name="Takaki Y."/>
            <person name="Nishi S."/>
            <person name="Hori S."/>
            <person name="Arai W."/>
            <person name="Tsubouchi T."/>
            <person name="Morono Y."/>
            <person name="Uchiyama I."/>
            <person name="Ito T."/>
            <person name="Fujiyama A."/>
            <person name="Inagaki F."/>
            <person name="Takami H."/>
        </authorList>
    </citation>
    <scope>NUCLEOTIDE SEQUENCE</scope>
    <source>
        <strain evidence="2">Expedition CK06-06</strain>
    </source>
</reference>
<gene>
    <name evidence="2" type="ORF">S01H1_61211</name>
</gene>
<accession>X0Y5Y6</accession>
<feature type="region of interest" description="Disordered" evidence="1">
    <location>
        <begin position="1"/>
        <end position="31"/>
    </location>
</feature>
<evidence type="ECO:0000256" key="1">
    <source>
        <dbReference type="SAM" id="MobiDB-lite"/>
    </source>
</evidence>
<dbReference type="AlphaFoldDB" id="X0Y5Y6"/>
<feature type="non-terminal residue" evidence="2">
    <location>
        <position position="1"/>
    </location>
</feature>
<sequence>EIEEGTPVDNAVRLLQGQKSNKATTADPVGG</sequence>
<comment type="caution">
    <text evidence="2">The sequence shown here is derived from an EMBL/GenBank/DDBJ whole genome shotgun (WGS) entry which is preliminary data.</text>
</comment>
<dbReference type="EMBL" id="BARS01040123">
    <property type="protein sequence ID" value="GAG32281.1"/>
    <property type="molecule type" value="Genomic_DNA"/>
</dbReference>